<dbReference type="EMBL" id="MPUH01000454">
    <property type="protein sequence ID" value="OMJ79772.1"/>
    <property type="molecule type" value="Genomic_DNA"/>
</dbReference>
<dbReference type="Proteomes" id="UP000187209">
    <property type="component" value="Unassembled WGS sequence"/>
</dbReference>
<protein>
    <submittedName>
        <fullName evidence="1">Uncharacterized protein</fullName>
    </submittedName>
</protein>
<reference evidence="1 2" key="1">
    <citation type="submission" date="2016-11" db="EMBL/GenBank/DDBJ databases">
        <title>The macronuclear genome of Stentor coeruleus: a giant cell with tiny introns.</title>
        <authorList>
            <person name="Slabodnick M."/>
            <person name="Ruby J.G."/>
            <person name="Reiff S.B."/>
            <person name="Swart E.C."/>
            <person name="Gosai S."/>
            <person name="Prabakaran S."/>
            <person name="Witkowska E."/>
            <person name="Larue G.E."/>
            <person name="Fisher S."/>
            <person name="Freeman R.M."/>
            <person name="Gunawardena J."/>
            <person name="Chu W."/>
            <person name="Stover N.A."/>
            <person name="Gregory B.D."/>
            <person name="Nowacki M."/>
            <person name="Derisi J."/>
            <person name="Roy S.W."/>
            <person name="Marshall W.F."/>
            <person name="Sood P."/>
        </authorList>
    </citation>
    <scope>NUCLEOTIDE SEQUENCE [LARGE SCALE GENOMIC DNA]</scope>
    <source>
        <strain evidence="1">WM001</strain>
    </source>
</reference>
<sequence length="235" mass="27397">MGNSSCACTNREYIPPNLSKLAKILSFQEGAIRVDNYTKDFESIKTLSDLENESLSFIPHKVYCLKSTRLNSKHYTVKLKCTSIVTDSSILIEISYRSLGMFIIRIFPSLHINDPRKIKYKHKFPLESRQDKVLKGLFFWMNSIKDNPQKGLRGDNNMGRIIYLHLKNLKFANSTCDRVFYDDDELEDCEMNYGKKEENVYNDEDLNEEIDGFKFRDDEIDKSKKSLEGNDDKNN</sequence>
<organism evidence="1 2">
    <name type="scientific">Stentor coeruleus</name>
    <dbReference type="NCBI Taxonomy" id="5963"/>
    <lineage>
        <taxon>Eukaryota</taxon>
        <taxon>Sar</taxon>
        <taxon>Alveolata</taxon>
        <taxon>Ciliophora</taxon>
        <taxon>Postciliodesmatophora</taxon>
        <taxon>Heterotrichea</taxon>
        <taxon>Heterotrichida</taxon>
        <taxon>Stentoridae</taxon>
        <taxon>Stentor</taxon>
    </lineage>
</organism>
<evidence type="ECO:0000313" key="2">
    <source>
        <dbReference type="Proteomes" id="UP000187209"/>
    </source>
</evidence>
<proteinExistence type="predicted"/>
<keyword evidence="2" id="KW-1185">Reference proteome</keyword>
<evidence type="ECO:0000313" key="1">
    <source>
        <dbReference type="EMBL" id="OMJ79772.1"/>
    </source>
</evidence>
<name>A0A1R2BSH2_9CILI</name>
<gene>
    <name evidence="1" type="ORF">SteCoe_20119</name>
</gene>
<dbReference type="AlphaFoldDB" id="A0A1R2BSH2"/>
<comment type="caution">
    <text evidence="1">The sequence shown here is derived from an EMBL/GenBank/DDBJ whole genome shotgun (WGS) entry which is preliminary data.</text>
</comment>
<accession>A0A1R2BSH2</accession>